<dbReference type="AlphaFoldDB" id="A0A0W0Z9X2"/>
<feature type="domain" description="MGS-like" evidence="11">
    <location>
        <begin position="3"/>
        <end position="153"/>
    </location>
</feature>
<dbReference type="EC" id="2.1.2.3" evidence="10"/>
<keyword evidence="5 10" id="KW-0658">Purine biosynthesis</keyword>
<dbReference type="Gene3D" id="3.40.140.20">
    <property type="match status" value="2"/>
</dbReference>
<sequence>MMTDLPEIAFSPRRALLSVSDKRGIVELGQVLTDLGVEIIATGNTAVVLRDNGLTVTEVSDCTGFPEMMDGRVKTLHPAIHGGLLARGKQDKKALAEQGIRPIDLLVVNLYPFQQTISHPDCDFDKAIANIDIGGPAMVRAAAKNHAHVTVVVSPNDYDNLTTHLKKQSMPASWPFEMAKKAFAHTAAYDTAITNYLGTLNDEKIPSGFPDTFGCQFHKGYDLRYGENPHQQAVFYVEKNPATDSLANTRLLQGKQLSYNNLLDADAALDCVKSFALDKPACVIVKHGNPCGIAVSDTPVQAYLRAYQTDPASSFGGILAFNQTVDDDLATTIIEKQFAEVIIAPAFSEAAKTAFAAKPNLRILQTGPLNRETEFELNMRHVSGGLLVQEHDRFPANIEEFQVVTEQQPDDRQFRDLLFAWAAVKHVKSNAIVFAKNQATIGIGAGQTSRVMSTRIGLWQAEQAGFKTEGAVMASDAFFPFADSIELAVKAGITAIIQPGGSLRDQLVIDAANTAGLAMVFTGIRHFRH</sequence>
<evidence type="ECO:0000313" key="13">
    <source>
        <dbReference type="Proteomes" id="UP000054877"/>
    </source>
</evidence>
<dbReference type="SUPFAM" id="SSF53927">
    <property type="entry name" value="Cytidine deaminase-like"/>
    <property type="match status" value="1"/>
</dbReference>
<dbReference type="STRING" id="452.Lspi_0336"/>
<dbReference type="GO" id="GO:0005829">
    <property type="term" value="C:cytosol"/>
    <property type="evidence" value="ECO:0007669"/>
    <property type="project" value="TreeGrafter"/>
</dbReference>
<dbReference type="PROSITE" id="PS51855">
    <property type="entry name" value="MGS"/>
    <property type="match status" value="1"/>
</dbReference>
<dbReference type="Pfam" id="PF02142">
    <property type="entry name" value="MGS"/>
    <property type="match status" value="1"/>
</dbReference>
<keyword evidence="13" id="KW-1185">Reference proteome</keyword>
<dbReference type="Gene3D" id="3.40.50.1380">
    <property type="entry name" value="Methylglyoxal synthase-like domain"/>
    <property type="match status" value="1"/>
</dbReference>
<comment type="catalytic activity">
    <reaction evidence="8 10">
        <text>(6R)-10-formyltetrahydrofolate + 5-amino-1-(5-phospho-beta-D-ribosyl)imidazole-4-carboxamide = 5-formamido-1-(5-phospho-D-ribosyl)imidazole-4-carboxamide + (6S)-5,6,7,8-tetrahydrofolate</text>
        <dbReference type="Rhea" id="RHEA:22192"/>
        <dbReference type="ChEBI" id="CHEBI:57453"/>
        <dbReference type="ChEBI" id="CHEBI:58467"/>
        <dbReference type="ChEBI" id="CHEBI:58475"/>
        <dbReference type="ChEBI" id="CHEBI:195366"/>
        <dbReference type="EC" id="2.1.2.3"/>
    </reaction>
</comment>
<reference evidence="12 13" key="1">
    <citation type="submission" date="2015-11" db="EMBL/GenBank/DDBJ databases">
        <title>Genomic analysis of 38 Legionella species identifies large and diverse effector repertoires.</title>
        <authorList>
            <person name="Burstein D."/>
            <person name="Amaro F."/>
            <person name="Zusman T."/>
            <person name="Lifshitz Z."/>
            <person name="Cohen O."/>
            <person name="Gilbert J.A."/>
            <person name="Pupko T."/>
            <person name="Shuman H.A."/>
            <person name="Segal G."/>
        </authorList>
    </citation>
    <scope>NUCLEOTIDE SEQUENCE [LARGE SCALE GENOMIC DNA]</scope>
    <source>
        <strain evidence="12 13">Mt.St.Helens-9</strain>
    </source>
</reference>
<dbReference type="NCBIfam" id="TIGR00355">
    <property type="entry name" value="purH"/>
    <property type="match status" value="1"/>
</dbReference>
<dbReference type="InterPro" id="IPR036914">
    <property type="entry name" value="MGS-like_dom_sf"/>
</dbReference>
<evidence type="ECO:0000256" key="2">
    <source>
        <dbReference type="ARBA" id="ARBA00004954"/>
    </source>
</evidence>
<evidence type="ECO:0000256" key="4">
    <source>
        <dbReference type="ARBA" id="ARBA00022679"/>
    </source>
</evidence>
<dbReference type="GO" id="GO:0003937">
    <property type="term" value="F:IMP cyclohydrolase activity"/>
    <property type="evidence" value="ECO:0007669"/>
    <property type="project" value="UniProtKB-UniRule"/>
</dbReference>
<dbReference type="OrthoDB" id="9802065at2"/>
<dbReference type="GO" id="GO:0006189">
    <property type="term" value="P:'de novo' IMP biosynthetic process"/>
    <property type="evidence" value="ECO:0007669"/>
    <property type="project" value="UniProtKB-UniRule"/>
</dbReference>
<dbReference type="SMART" id="SM00851">
    <property type="entry name" value="MGS"/>
    <property type="match status" value="1"/>
</dbReference>
<dbReference type="EC" id="3.5.4.10" evidence="10"/>
<comment type="pathway">
    <text evidence="2 10">Purine metabolism; IMP biosynthesis via de novo pathway; 5-formamido-1-(5-phospho-D-ribosyl)imidazole-4-carboxamide from 5-amino-1-(5-phospho-D-ribosyl)imidazole-4-carboxamide (10-formyl THF route): step 1/1.</text>
</comment>
<comment type="catalytic activity">
    <reaction evidence="9 10">
        <text>IMP + H2O = 5-formamido-1-(5-phospho-D-ribosyl)imidazole-4-carboxamide</text>
        <dbReference type="Rhea" id="RHEA:18445"/>
        <dbReference type="ChEBI" id="CHEBI:15377"/>
        <dbReference type="ChEBI" id="CHEBI:58053"/>
        <dbReference type="ChEBI" id="CHEBI:58467"/>
        <dbReference type="EC" id="3.5.4.10"/>
    </reaction>
</comment>
<dbReference type="HAMAP" id="MF_00139">
    <property type="entry name" value="PurH"/>
    <property type="match status" value="1"/>
</dbReference>
<accession>A0A0W0Z9X2</accession>
<organism evidence="12 13">
    <name type="scientific">Legionella spiritensis</name>
    <dbReference type="NCBI Taxonomy" id="452"/>
    <lineage>
        <taxon>Bacteria</taxon>
        <taxon>Pseudomonadati</taxon>
        <taxon>Pseudomonadota</taxon>
        <taxon>Gammaproteobacteria</taxon>
        <taxon>Legionellales</taxon>
        <taxon>Legionellaceae</taxon>
        <taxon>Legionella</taxon>
    </lineage>
</organism>
<dbReference type="UniPathway" id="UPA00074">
    <property type="reaction ID" value="UER00133"/>
</dbReference>
<protein>
    <recommendedName>
        <fullName evidence="10">Bifunctional purine biosynthesis protein PurH</fullName>
    </recommendedName>
    <domain>
        <recommendedName>
            <fullName evidence="10">Phosphoribosylaminoimidazolecarboxamide formyltransferase</fullName>
            <ecNumber evidence="10">2.1.2.3</ecNumber>
        </recommendedName>
        <alternativeName>
            <fullName evidence="10">AICAR transformylase</fullName>
        </alternativeName>
    </domain>
    <domain>
        <recommendedName>
            <fullName evidence="10">IMP cyclohydrolase</fullName>
            <ecNumber evidence="10">3.5.4.10</ecNumber>
        </recommendedName>
        <alternativeName>
            <fullName evidence="10">ATIC</fullName>
        </alternativeName>
        <alternativeName>
            <fullName evidence="10">IMP synthase</fullName>
        </alternativeName>
        <alternativeName>
            <fullName evidence="10">Inosinicase</fullName>
        </alternativeName>
    </domain>
</protein>
<dbReference type="GO" id="GO:0004643">
    <property type="term" value="F:phosphoribosylaminoimidazolecarboxamide formyltransferase activity"/>
    <property type="evidence" value="ECO:0007669"/>
    <property type="project" value="UniProtKB-UniRule"/>
</dbReference>
<dbReference type="PANTHER" id="PTHR11692">
    <property type="entry name" value="BIFUNCTIONAL PURINE BIOSYNTHESIS PROTEIN PURH"/>
    <property type="match status" value="1"/>
</dbReference>
<dbReference type="FunFam" id="3.40.140.20:FF:000001">
    <property type="entry name" value="Bifunctional purine biosynthesis protein PurH"/>
    <property type="match status" value="1"/>
</dbReference>
<dbReference type="InterPro" id="IPR024051">
    <property type="entry name" value="AICAR_Tfase_dup_dom_sf"/>
</dbReference>
<evidence type="ECO:0000256" key="8">
    <source>
        <dbReference type="ARBA" id="ARBA00050488"/>
    </source>
</evidence>
<keyword evidence="4 10" id="KW-0808">Transferase</keyword>
<evidence type="ECO:0000256" key="6">
    <source>
        <dbReference type="ARBA" id="ARBA00022801"/>
    </source>
</evidence>
<dbReference type="InterPro" id="IPR011607">
    <property type="entry name" value="MGS-like_dom"/>
</dbReference>
<dbReference type="NCBIfam" id="NF002049">
    <property type="entry name" value="PRK00881.1"/>
    <property type="match status" value="1"/>
</dbReference>
<comment type="caution">
    <text evidence="12">The sequence shown here is derived from an EMBL/GenBank/DDBJ whole genome shotgun (WGS) entry which is preliminary data.</text>
</comment>
<name>A0A0W0Z9X2_LEGSP</name>
<comment type="pathway">
    <text evidence="1 10">Purine metabolism; IMP biosynthesis via de novo pathway; IMP from 5-formamido-1-(5-phospho-D-ribosyl)imidazole-4-carboxamide: step 1/1.</text>
</comment>
<gene>
    <name evidence="10 12" type="primary">purH</name>
    <name evidence="12" type="ORF">Lspi_0336</name>
</gene>
<dbReference type="RefSeq" id="WP_058482279.1">
    <property type="nucleotide sequence ID" value="NZ_CAAAII010000011.1"/>
</dbReference>
<dbReference type="PATRIC" id="fig|452.5.peg.370"/>
<evidence type="ECO:0000313" key="12">
    <source>
        <dbReference type="EMBL" id="KTD65917.1"/>
    </source>
</evidence>
<dbReference type="SUPFAM" id="SSF52335">
    <property type="entry name" value="Methylglyoxal synthase-like"/>
    <property type="match status" value="1"/>
</dbReference>
<dbReference type="CDD" id="cd01421">
    <property type="entry name" value="IMPCH"/>
    <property type="match status" value="1"/>
</dbReference>
<evidence type="ECO:0000256" key="3">
    <source>
        <dbReference type="ARBA" id="ARBA00007667"/>
    </source>
</evidence>
<comment type="similarity">
    <text evidence="3 10">Belongs to the PurH family.</text>
</comment>
<proteinExistence type="inferred from homology"/>
<evidence type="ECO:0000256" key="7">
    <source>
        <dbReference type="ARBA" id="ARBA00023268"/>
    </source>
</evidence>
<dbReference type="SMART" id="SM00798">
    <property type="entry name" value="AICARFT_IMPCHas"/>
    <property type="match status" value="1"/>
</dbReference>
<keyword evidence="6 10" id="KW-0378">Hydrolase</keyword>
<evidence type="ECO:0000259" key="11">
    <source>
        <dbReference type="PROSITE" id="PS51855"/>
    </source>
</evidence>
<dbReference type="Proteomes" id="UP000054877">
    <property type="component" value="Unassembled WGS sequence"/>
</dbReference>
<evidence type="ECO:0000256" key="10">
    <source>
        <dbReference type="HAMAP-Rule" id="MF_00139"/>
    </source>
</evidence>
<dbReference type="PANTHER" id="PTHR11692:SF0">
    <property type="entry name" value="BIFUNCTIONAL PURINE BIOSYNTHESIS PROTEIN ATIC"/>
    <property type="match status" value="1"/>
</dbReference>
<dbReference type="EMBL" id="LNYX01000004">
    <property type="protein sequence ID" value="KTD65917.1"/>
    <property type="molecule type" value="Genomic_DNA"/>
</dbReference>
<evidence type="ECO:0000256" key="5">
    <source>
        <dbReference type="ARBA" id="ARBA00022755"/>
    </source>
</evidence>
<evidence type="ECO:0000256" key="9">
    <source>
        <dbReference type="ARBA" id="ARBA00050687"/>
    </source>
</evidence>
<comment type="domain">
    <text evidence="10">The IMP cyclohydrolase activity resides in the N-terminal region.</text>
</comment>
<dbReference type="Pfam" id="PF01808">
    <property type="entry name" value="AICARFT_IMPCHas"/>
    <property type="match status" value="1"/>
</dbReference>
<dbReference type="PIRSF" id="PIRSF000414">
    <property type="entry name" value="AICARFT_IMPCHas"/>
    <property type="match status" value="1"/>
</dbReference>
<dbReference type="InterPro" id="IPR016193">
    <property type="entry name" value="Cytidine_deaminase-like"/>
</dbReference>
<dbReference type="FunFam" id="3.40.140.20:FF:000002">
    <property type="entry name" value="Bifunctional purine biosynthesis protein PurH"/>
    <property type="match status" value="1"/>
</dbReference>
<evidence type="ECO:0000256" key="1">
    <source>
        <dbReference type="ARBA" id="ARBA00004844"/>
    </source>
</evidence>
<dbReference type="FunFam" id="3.40.50.1380:FF:000001">
    <property type="entry name" value="Bifunctional purine biosynthesis protein PurH"/>
    <property type="match status" value="1"/>
</dbReference>
<dbReference type="InterPro" id="IPR002695">
    <property type="entry name" value="PurH-like"/>
</dbReference>
<keyword evidence="7 10" id="KW-0511">Multifunctional enzyme</keyword>